<organism evidence="2 3">
    <name type="scientific">Crotalaria pallida</name>
    <name type="common">Smooth rattlebox</name>
    <name type="synonym">Crotalaria striata</name>
    <dbReference type="NCBI Taxonomy" id="3830"/>
    <lineage>
        <taxon>Eukaryota</taxon>
        <taxon>Viridiplantae</taxon>
        <taxon>Streptophyta</taxon>
        <taxon>Embryophyta</taxon>
        <taxon>Tracheophyta</taxon>
        <taxon>Spermatophyta</taxon>
        <taxon>Magnoliopsida</taxon>
        <taxon>eudicotyledons</taxon>
        <taxon>Gunneridae</taxon>
        <taxon>Pentapetalae</taxon>
        <taxon>rosids</taxon>
        <taxon>fabids</taxon>
        <taxon>Fabales</taxon>
        <taxon>Fabaceae</taxon>
        <taxon>Papilionoideae</taxon>
        <taxon>50 kb inversion clade</taxon>
        <taxon>genistoids sensu lato</taxon>
        <taxon>core genistoids</taxon>
        <taxon>Crotalarieae</taxon>
        <taxon>Crotalaria</taxon>
    </lineage>
</organism>
<keyword evidence="3" id="KW-1185">Reference proteome</keyword>
<keyword evidence="1" id="KW-1133">Transmembrane helix</keyword>
<keyword evidence="1" id="KW-0472">Membrane</keyword>
<proteinExistence type="predicted"/>
<dbReference type="EMBL" id="JAYWIO010000008">
    <property type="protein sequence ID" value="KAK7244175.1"/>
    <property type="molecule type" value="Genomic_DNA"/>
</dbReference>
<evidence type="ECO:0000313" key="3">
    <source>
        <dbReference type="Proteomes" id="UP001372338"/>
    </source>
</evidence>
<dbReference type="Proteomes" id="UP001372338">
    <property type="component" value="Unassembled WGS sequence"/>
</dbReference>
<accession>A0AAN9E110</accession>
<feature type="transmembrane region" description="Helical" evidence="1">
    <location>
        <begin position="12"/>
        <end position="36"/>
    </location>
</feature>
<name>A0AAN9E110_CROPI</name>
<protein>
    <submittedName>
        <fullName evidence="2">Uncharacterized protein</fullName>
    </submittedName>
</protein>
<reference evidence="2 3" key="1">
    <citation type="submission" date="2024-01" db="EMBL/GenBank/DDBJ databases">
        <title>The genomes of 5 underutilized Papilionoideae crops provide insights into root nodulation and disease resistanc.</title>
        <authorList>
            <person name="Yuan L."/>
        </authorList>
    </citation>
    <scope>NUCLEOTIDE SEQUENCE [LARGE SCALE GENOMIC DNA]</scope>
    <source>
        <strain evidence="2">ZHUSHIDOU_FW_LH</strain>
        <tissue evidence="2">Leaf</tissue>
    </source>
</reference>
<comment type="caution">
    <text evidence="2">The sequence shown here is derived from an EMBL/GenBank/DDBJ whole genome shotgun (WGS) entry which is preliminary data.</text>
</comment>
<gene>
    <name evidence="2" type="ORF">RIF29_38993</name>
</gene>
<sequence>MWSLGSRSLCRILSTISLVCFPLFTLGYLFVLFLLPTSPFYDVDKAISLEGQHHDWELPTAIELFVLFIDALLQMDS</sequence>
<evidence type="ECO:0000256" key="1">
    <source>
        <dbReference type="SAM" id="Phobius"/>
    </source>
</evidence>
<evidence type="ECO:0000313" key="2">
    <source>
        <dbReference type="EMBL" id="KAK7244175.1"/>
    </source>
</evidence>
<dbReference type="AlphaFoldDB" id="A0AAN9E110"/>
<keyword evidence="1" id="KW-0812">Transmembrane</keyword>